<comment type="subcellular location">
    <subcellularLocation>
        <location evidence="1">Cell membrane</location>
        <topology evidence="1">Multi-pass membrane protein</topology>
    </subcellularLocation>
</comment>
<evidence type="ECO:0000256" key="13">
    <source>
        <dbReference type="ARBA" id="ARBA00042859"/>
    </source>
</evidence>
<feature type="transmembrane region" description="Helical" evidence="14">
    <location>
        <begin position="258"/>
        <end position="277"/>
    </location>
</feature>
<evidence type="ECO:0000256" key="2">
    <source>
        <dbReference type="ARBA" id="ARBA00011738"/>
    </source>
</evidence>
<evidence type="ECO:0000313" key="16">
    <source>
        <dbReference type="Proteomes" id="UP000062160"/>
    </source>
</evidence>
<proteinExistence type="inferred from homology"/>
<keyword evidence="8 14" id="KW-1133">Transmembrane helix</keyword>
<keyword evidence="4" id="KW-1003">Cell membrane</keyword>
<evidence type="ECO:0000313" key="15">
    <source>
        <dbReference type="EMBL" id="GAQ25145.1"/>
    </source>
</evidence>
<feature type="transmembrane region" description="Helical" evidence="14">
    <location>
        <begin position="318"/>
        <end position="346"/>
    </location>
</feature>
<comment type="function">
    <text evidence="10">The phosphoenolpyruvate-dependent sugar phosphotransferase system (sugar PTS), a major carbohydrate active transport system, catalyzes the phosphorylation of incoming sugar substrates concomitantly with their translocation across the cell membrane. The enzyme II UlaABC PTS system is involved in ascorbate transport.</text>
</comment>
<evidence type="ECO:0000256" key="9">
    <source>
        <dbReference type="ARBA" id="ARBA00023136"/>
    </source>
</evidence>
<feature type="transmembrane region" description="Helical" evidence="14">
    <location>
        <begin position="12"/>
        <end position="29"/>
    </location>
</feature>
<evidence type="ECO:0000256" key="10">
    <source>
        <dbReference type="ARBA" id="ARBA00037387"/>
    </source>
</evidence>
<dbReference type="PANTHER" id="PTHR33843:SF4">
    <property type="entry name" value="ASCORBATE-SPECIFIC PTS SYSTEM EIIC COMPONENT"/>
    <property type="match status" value="1"/>
</dbReference>
<protein>
    <recommendedName>
        <fullName evidence="12">Ascorbate-specific PTS system EIIC component</fullName>
    </recommendedName>
    <alternativeName>
        <fullName evidence="13">Ascorbate-specific permease IIC component UlaA</fullName>
    </alternativeName>
</protein>
<evidence type="ECO:0000256" key="1">
    <source>
        <dbReference type="ARBA" id="ARBA00004651"/>
    </source>
</evidence>
<keyword evidence="9 14" id="KW-0472">Membrane</keyword>
<evidence type="ECO:0000256" key="6">
    <source>
        <dbReference type="ARBA" id="ARBA00022683"/>
    </source>
</evidence>
<evidence type="ECO:0000256" key="5">
    <source>
        <dbReference type="ARBA" id="ARBA00022597"/>
    </source>
</evidence>
<dbReference type="InterPro" id="IPR004703">
    <property type="entry name" value="PTS_sugar-sp_permease"/>
</dbReference>
<feature type="transmembrane region" description="Helical" evidence="14">
    <location>
        <begin position="41"/>
        <end position="66"/>
    </location>
</feature>
<dbReference type="Pfam" id="PF03611">
    <property type="entry name" value="EIIC-GAT"/>
    <property type="match status" value="1"/>
</dbReference>
<dbReference type="AlphaFoldDB" id="A0A0U9HE98"/>
<feature type="transmembrane region" description="Helical" evidence="14">
    <location>
        <begin position="94"/>
        <end position="113"/>
    </location>
</feature>
<gene>
    <name evidence="15" type="ORF">TSYNT_7163</name>
</gene>
<name>A0A0U9HE98_9FIRM</name>
<comment type="subunit">
    <text evidence="2">Homodimer.</text>
</comment>
<accession>A0A0U9HE98</accession>
<dbReference type="InterPro" id="IPR051562">
    <property type="entry name" value="Ascorbate-PTS_EIIC"/>
</dbReference>
<evidence type="ECO:0000256" key="14">
    <source>
        <dbReference type="SAM" id="Phobius"/>
    </source>
</evidence>
<dbReference type="GO" id="GO:0009401">
    <property type="term" value="P:phosphoenolpyruvate-dependent sugar phosphotransferase system"/>
    <property type="evidence" value="ECO:0007669"/>
    <property type="project" value="UniProtKB-KW"/>
</dbReference>
<evidence type="ECO:0000256" key="4">
    <source>
        <dbReference type="ARBA" id="ARBA00022475"/>
    </source>
</evidence>
<keyword evidence="3" id="KW-0813">Transport</keyword>
<dbReference type="PANTHER" id="PTHR33843">
    <property type="entry name" value="ASCORBATE-SPECIFIC PTS SYSTEM EIIC COMPONENT"/>
    <property type="match status" value="1"/>
</dbReference>
<dbReference type="Proteomes" id="UP000062160">
    <property type="component" value="Unassembled WGS sequence"/>
</dbReference>
<comment type="similarity">
    <text evidence="11">Belongs to the UlaA family.</text>
</comment>
<feature type="transmembrane region" description="Helical" evidence="14">
    <location>
        <begin position="147"/>
        <end position="167"/>
    </location>
</feature>
<dbReference type="EMBL" id="DF977001">
    <property type="protein sequence ID" value="GAQ25145.1"/>
    <property type="molecule type" value="Genomic_DNA"/>
</dbReference>
<evidence type="ECO:0000256" key="7">
    <source>
        <dbReference type="ARBA" id="ARBA00022692"/>
    </source>
</evidence>
<reference evidence="15" key="1">
    <citation type="journal article" date="2016" name="Genome Announc.">
        <title>Draft Genome Sequence of the Syntrophic Lactate-Degrading Bacterium Tepidanaerobacter syntrophicus JLT.</title>
        <authorList>
            <person name="Matsuura N."/>
            <person name="Ohashi A."/>
            <person name="Tourlousse D.M."/>
            <person name="Sekiguchi Y."/>
        </authorList>
    </citation>
    <scope>NUCLEOTIDE SEQUENCE [LARGE SCALE GENOMIC DNA]</scope>
    <source>
        <strain evidence="15">JL</strain>
    </source>
</reference>
<feature type="transmembrane region" description="Helical" evidence="14">
    <location>
        <begin position="120"/>
        <end position="141"/>
    </location>
</feature>
<dbReference type="RefSeq" id="WP_059032556.1">
    <property type="nucleotide sequence ID" value="NZ_BSDN01000002.1"/>
</dbReference>
<keyword evidence="5" id="KW-0762">Sugar transport</keyword>
<evidence type="ECO:0000256" key="3">
    <source>
        <dbReference type="ARBA" id="ARBA00022448"/>
    </source>
</evidence>
<keyword evidence="16" id="KW-1185">Reference proteome</keyword>
<dbReference type="STRING" id="224999.GCA_001485475_01160"/>
<evidence type="ECO:0000256" key="12">
    <source>
        <dbReference type="ARBA" id="ARBA00039702"/>
    </source>
</evidence>
<feature type="transmembrane region" description="Helical" evidence="14">
    <location>
        <begin position="224"/>
        <end position="246"/>
    </location>
</feature>
<organism evidence="15">
    <name type="scientific">Tepidanaerobacter syntrophicus</name>
    <dbReference type="NCBI Taxonomy" id="224999"/>
    <lineage>
        <taxon>Bacteria</taxon>
        <taxon>Bacillati</taxon>
        <taxon>Bacillota</taxon>
        <taxon>Clostridia</taxon>
        <taxon>Thermosediminibacterales</taxon>
        <taxon>Tepidanaerobacteraceae</taxon>
        <taxon>Tepidanaerobacter</taxon>
    </lineage>
</organism>
<dbReference type="GO" id="GO:0005886">
    <property type="term" value="C:plasma membrane"/>
    <property type="evidence" value="ECO:0007669"/>
    <property type="project" value="UniProtKB-SubCell"/>
</dbReference>
<keyword evidence="6" id="KW-0598">Phosphotransferase system</keyword>
<dbReference type="OrthoDB" id="9796178at2"/>
<feature type="transmembrane region" description="Helical" evidence="14">
    <location>
        <begin position="367"/>
        <end position="391"/>
    </location>
</feature>
<evidence type="ECO:0000256" key="8">
    <source>
        <dbReference type="ARBA" id="ARBA00022989"/>
    </source>
</evidence>
<sequence length="430" mass="44622">MSFLWSLINDFLGNSAILIGLVVLIGLLAQKKSSDQVITGTLKTIMGVIILSTGAGVMSGVISNYLSPLIKEAFNMQGIVPMTTSVVNIATTNYGSTVAYIIVGAFIVNLILARLTPLKYIFLAGHHFLYAASAITVGFAAAGITGMPVAIIGSILAGIAYVVLPAINNNFMRNITGGQPLAMGHFGATGYWLGGQVGKLFKSDKMVSTEDIKLPKALGFAKEVVCATTLVIVALFAICVAFAGTSYVATELKVTQNIVVFILIQGITFGAGLTILLQGVRMMIAEILVAFEGIASKVVPNAVPALDCPVVFPYAPNAVLIGFISATIAGILTSVIFGYLVGVAVVPPMIEFFFMGGTGGVFGNSTGGVKGAIAAGALQGVLFIILPYFYFVCCSSILAAQSVTVVDPDFCWIGMISNGIGRLLAGIGGF</sequence>
<evidence type="ECO:0000256" key="11">
    <source>
        <dbReference type="ARBA" id="ARBA00038218"/>
    </source>
</evidence>
<keyword evidence="7 14" id="KW-0812">Transmembrane</keyword>